<evidence type="ECO:0000259" key="2">
    <source>
        <dbReference type="Pfam" id="PF19313"/>
    </source>
</evidence>
<name>A0ABT5S4U2_9FLAO</name>
<feature type="domain" description="Carbohydrate-binding" evidence="1">
    <location>
        <begin position="35"/>
        <end position="199"/>
    </location>
</feature>
<dbReference type="Pfam" id="PF19313">
    <property type="entry name" value="DUF5916"/>
    <property type="match status" value="1"/>
</dbReference>
<evidence type="ECO:0000313" key="4">
    <source>
        <dbReference type="Proteomes" id="UP001151478"/>
    </source>
</evidence>
<evidence type="ECO:0000313" key="3">
    <source>
        <dbReference type="EMBL" id="MDD7913124.1"/>
    </source>
</evidence>
<accession>A0ABT5S4U2</accession>
<dbReference type="RefSeq" id="WP_265724157.1">
    <property type="nucleotide sequence ID" value="NZ_JAOSLC020000002.1"/>
</dbReference>
<evidence type="ECO:0000259" key="1">
    <source>
        <dbReference type="Pfam" id="PF06452"/>
    </source>
</evidence>
<comment type="caution">
    <text evidence="3">The sequence shown here is derived from an EMBL/GenBank/DDBJ whole genome shotgun (WGS) entry which is preliminary data.</text>
</comment>
<dbReference type="CDD" id="cd09618">
    <property type="entry name" value="CBM9_like_2"/>
    <property type="match status" value="1"/>
</dbReference>
<reference evidence="3" key="1">
    <citation type="submission" date="2023-02" db="EMBL/GenBank/DDBJ databases">
        <title>Polaribacter ponticola sp. nov., isolated from seawater.</title>
        <authorList>
            <person name="Baek J.H."/>
            <person name="Kim J.M."/>
            <person name="Choi D.G."/>
            <person name="Jeon C.O."/>
        </authorList>
    </citation>
    <scope>NUCLEOTIDE SEQUENCE</scope>
    <source>
        <strain evidence="3">MSW5</strain>
    </source>
</reference>
<keyword evidence="4" id="KW-1185">Reference proteome</keyword>
<dbReference type="InterPro" id="IPR010502">
    <property type="entry name" value="Carb-bd_dom_fam9"/>
</dbReference>
<dbReference type="Proteomes" id="UP001151478">
    <property type="component" value="Unassembled WGS sequence"/>
</dbReference>
<dbReference type="InterPro" id="IPR045670">
    <property type="entry name" value="DUF5916"/>
</dbReference>
<protein>
    <submittedName>
        <fullName evidence="3">DUF5916 domain-containing protein</fullName>
    </submittedName>
</protein>
<sequence>MKNTLLFFLLSLIYIQSYSQNNQSKIVKINENIKIDGKLNESVWKKSTSFNQFYNHFPNDSGLVKKPVIAKAFHNGNTLYIGVTIFEDTPEYIVRSLKRDEGFKSFTNGDGFGIVIDVNGNQNSGYLFAVNVKGVQTDGIISITNDNYSVDSNWNTKWQSKTIIQTDKRYYEIAIPLNALPYNIKNKKWGINFMSIDAKTPQYATLTSYSRNYSVLDLRFTKPIEIENLTKTKASKSTLIPSSVYSYNKNVTTNKNNSELTAGLDLKYKVTSSLKLDVTINPDFSAIEQDQQITNLTRFDISFPEQRNFFLENGDLFNNLGTRGINPFYSRIIGSKTDIQFGLKLSGKLTDKLRIGFLNSQTESNDTENGQNYTVVVGRRKISKTLTTTAYFINRQELKKHQVVNDYNRVVGINFNYISNDNKWLGQFNYGKSLTSGISKNNDFYNATLSYSSRKWLGTSSTSLVNKNYITNVGFVPRLNNFDAILKQSTKDGYLENYTEVIYNNYKPSSNTRDKNEHKIRFNTFLNSNLKLIEEDIELVNIWRYKDLSYFFLNVFYNHNNLQFATDILRNGTPILKDIYNTTFIRFGYISPPTNKAFSFQNRFQYGSFYNGDRFRWEFVANYRLQPWANFSADYNLNIIDLKQYGEDTIHALNFKGSIFFTNKLSWTTIAQLNTQNENLGFNTRLQWEFNPLSFAHLVISNNYNVNPIDRQSYSIALKVNYWLDL</sequence>
<dbReference type="EMBL" id="JAOSLC020000002">
    <property type="protein sequence ID" value="MDD7913124.1"/>
    <property type="molecule type" value="Genomic_DNA"/>
</dbReference>
<gene>
    <name evidence="3" type="ORF">N5A56_001140</name>
</gene>
<dbReference type="SUPFAM" id="SSF49344">
    <property type="entry name" value="CBD9-like"/>
    <property type="match status" value="1"/>
</dbReference>
<dbReference type="Pfam" id="PF06452">
    <property type="entry name" value="CBM9_1"/>
    <property type="match status" value="1"/>
</dbReference>
<organism evidence="3 4">
    <name type="scientific">Polaribacter ponticola</name>
    <dbReference type="NCBI Taxonomy" id="2978475"/>
    <lineage>
        <taxon>Bacteria</taxon>
        <taxon>Pseudomonadati</taxon>
        <taxon>Bacteroidota</taxon>
        <taxon>Flavobacteriia</taxon>
        <taxon>Flavobacteriales</taxon>
        <taxon>Flavobacteriaceae</taxon>
    </lineage>
</organism>
<dbReference type="Gene3D" id="2.60.40.1190">
    <property type="match status" value="1"/>
</dbReference>
<feature type="domain" description="DUF5916" evidence="2">
    <location>
        <begin position="240"/>
        <end position="337"/>
    </location>
</feature>
<proteinExistence type="predicted"/>